<evidence type="ECO:0000313" key="2">
    <source>
        <dbReference type="Proteomes" id="UP000176451"/>
    </source>
</evidence>
<dbReference type="EMBL" id="MEZV01000023">
    <property type="protein sequence ID" value="OGD66934.1"/>
    <property type="molecule type" value="Genomic_DNA"/>
</dbReference>
<gene>
    <name evidence="1" type="ORF">A3F08_00555</name>
</gene>
<organism evidence="1 2">
    <name type="scientific">Candidatus Berkelbacteria bacterium RIFCSPHIGHO2_12_FULL_36_9</name>
    <dbReference type="NCBI Taxonomy" id="1797469"/>
    <lineage>
        <taxon>Bacteria</taxon>
        <taxon>Candidatus Berkelbacteria</taxon>
    </lineage>
</organism>
<name>A0A1F5EIA1_9BACT</name>
<proteinExistence type="predicted"/>
<dbReference type="AlphaFoldDB" id="A0A1F5EIA1"/>
<reference evidence="1 2" key="1">
    <citation type="journal article" date="2016" name="Nat. Commun.">
        <title>Thousands of microbial genomes shed light on interconnected biogeochemical processes in an aquifer system.</title>
        <authorList>
            <person name="Anantharaman K."/>
            <person name="Brown C.T."/>
            <person name="Hug L.A."/>
            <person name="Sharon I."/>
            <person name="Castelle C.J."/>
            <person name="Probst A.J."/>
            <person name="Thomas B.C."/>
            <person name="Singh A."/>
            <person name="Wilkins M.J."/>
            <person name="Karaoz U."/>
            <person name="Brodie E.L."/>
            <person name="Williams K.H."/>
            <person name="Hubbard S.S."/>
            <person name="Banfield J.F."/>
        </authorList>
    </citation>
    <scope>NUCLEOTIDE SEQUENCE [LARGE SCALE GENOMIC DNA]</scope>
</reference>
<protein>
    <submittedName>
        <fullName evidence="1">Uncharacterized protein</fullName>
    </submittedName>
</protein>
<accession>A0A1F5EIA1</accession>
<sequence>MPKIADDWGELEYYNSGTGIISRRGKIFKPGGDQAVEISIMLSPNGLMTYNRALAGVDKQEVMDNAFGDWLDVKGEQIQEYIKEGKSVAFVEIKFGGRAFNLPRWMRRKLGFRGKTKVISLKNQRVNDCKSPTSWGINCWGWDPVEYNENRVFTPMSNKEKKGYQFVKMEEYIKIKGIDYFVAAILVIAEGAGASGETIEYTLREIFKALAENKKPFPKRVYIYVNFGSTLSVFRAKNICDEYGVELDFTCMGSAIEVSSEGLLPGLKYTDLSQMDSGSITFRELIELTNEVCVDFAGRFVKHRCSCGDVGESLDAEDNYYIDLILENLILGIPLHNDVLPNGEPIQMRYWNDLSWLQILRSRVHNIQVKYSTELHDWLGNPILTVIGRQEERIRRFQKEIDKELVQVN</sequence>
<dbReference type="STRING" id="1797469.A3F08_00555"/>
<dbReference type="Proteomes" id="UP000176451">
    <property type="component" value="Unassembled WGS sequence"/>
</dbReference>
<comment type="caution">
    <text evidence="1">The sequence shown here is derived from an EMBL/GenBank/DDBJ whole genome shotgun (WGS) entry which is preliminary data.</text>
</comment>
<evidence type="ECO:0000313" key="1">
    <source>
        <dbReference type="EMBL" id="OGD66934.1"/>
    </source>
</evidence>